<feature type="region of interest" description="Disordered" evidence="1">
    <location>
        <begin position="119"/>
        <end position="156"/>
    </location>
</feature>
<evidence type="ECO:0000313" key="3">
    <source>
        <dbReference type="EMBL" id="QPG73844.1"/>
    </source>
</evidence>
<dbReference type="AlphaFoldDB" id="A0A875S3G0"/>
<dbReference type="InterPro" id="IPR018253">
    <property type="entry name" value="DnaJ_domain_CS"/>
</dbReference>
<accession>A0A875S3G0</accession>
<sequence length="451" mass="50812">MVKETGLYDILGVSSDADEIIIKKGYRKMALRYHPDKNPGNKEAELKFQEVAEAYQILSDPQKRTIYDEVGKEGMSKQGVEAANVDPKEFFSMIFGGDGFNDYIGELSLISSMLDAMQNEDEENTTGDPSETTVSTFDGKSSKLNNQQQDATKNRQKIASKYMEQKREEDKKRVDELVKKMLEKMDPVLTTVHGDGSFDDHELTNFKNMMAKDVSSAVLESFGVDMCHEIGKIYLFKGRAFLKSQKAILGRFHRIGSSLKQSRNTAKDVFSLISSAHDAQSTLQAMAMLESSDDGDMDEYQKAKYEQTMTGKFLHVAWASSRFEINQILSSVCKKVLNDKTQSSAVRRQRAELLIIMGVFFKNAKRDADDDAEDTQVFERLVREAKETKSRDIRKQAYSNMRKKQDSLSTTNGSIDDASLNSTKSAEKSTESFSKTSTGSSRGLFSRFRKN</sequence>
<dbReference type="Gene3D" id="1.10.287.110">
    <property type="entry name" value="DnaJ domain"/>
    <property type="match status" value="1"/>
</dbReference>
<dbReference type="Pfam" id="PF14308">
    <property type="entry name" value="DnaJ-X"/>
    <property type="match status" value="1"/>
</dbReference>
<dbReference type="SMART" id="SM00271">
    <property type="entry name" value="DnaJ"/>
    <property type="match status" value="1"/>
</dbReference>
<feature type="compositionally biased region" description="Low complexity" evidence="1">
    <location>
        <begin position="431"/>
        <end position="441"/>
    </location>
</feature>
<dbReference type="EMBL" id="CP064812">
    <property type="protein sequence ID" value="QPG73844.1"/>
    <property type="molecule type" value="Genomic_DNA"/>
</dbReference>
<dbReference type="CDD" id="cd06257">
    <property type="entry name" value="DnaJ"/>
    <property type="match status" value="1"/>
</dbReference>
<dbReference type="GO" id="GO:0016558">
    <property type="term" value="P:protein import into peroxisome matrix"/>
    <property type="evidence" value="ECO:0007669"/>
    <property type="project" value="TreeGrafter"/>
</dbReference>
<dbReference type="GeneID" id="62194560"/>
<evidence type="ECO:0000256" key="1">
    <source>
        <dbReference type="SAM" id="MobiDB-lite"/>
    </source>
</evidence>
<dbReference type="PANTHER" id="PTHR45006:SF1">
    <property type="entry name" value="DNAJ-LIKE PROTEIN 1"/>
    <property type="match status" value="1"/>
</dbReference>
<dbReference type="RefSeq" id="XP_038777409.1">
    <property type="nucleotide sequence ID" value="XM_038921481.1"/>
</dbReference>
<protein>
    <recommendedName>
        <fullName evidence="2">J domain-containing protein</fullName>
    </recommendedName>
</protein>
<proteinExistence type="predicted"/>
<dbReference type="PRINTS" id="PR00625">
    <property type="entry name" value="JDOMAIN"/>
</dbReference>
<dbReference type="InterPro" id="IPR001623">
    <property type="entry name" value="DnaJ_domain"/>
</dbReference>
<dbReference type="Proteomes" id="UP000662931">
    <property type="component" value="Chromosome 1"/>
</dbReference>
<dbReference type="PROSITE" id="PS00636">
    <property type="entry name" value="DNAJ_1"/>
    <property type="match status" value="1"/>
</dbReference>
<dbReference type="SUPFAM" id="SSF46565">
    <property type="entry name" value="Chaperone J-domain"/>
    <property type="match status" value="1"/>
</dbReference>
<gene>
    <name evidence="3" type="ORF">FOA43_001159</name>
</gene>
<dbReference type="KEGG" id="bnn:FOA43_001159"/>
<keyword evidence="4" id="KW-1185">Reference proteome</keyword>
<dbReference type="InterPro" id="IPR036869">
    <property type="entry name" value="J_dom_sf"/>
</dbReference>
<reference evidence="3" key="1">
    <citation type="submission" date="2020-10" db="EMBL/GenBank/DDBJ databases">
        <authorList>
            <person name="Roach M.J.R."/>
        </authorList>
    </citation>
    <scope>NUCLEOTIDE SEQUENCE</scope>
    <source>
        <strain evidence="3">CBS 1945</strain>
    </source>
</reference>
<evidence type="ECO:0000313" key="4">
    <source>
        <dbReference type="Proteomes" id="UP000662931"/>
    </source>
</evidence>
<dbReference type="PROSITE" id="PS50076">
    <property type="entry name" value="DNAJ_2"/>
    <property type="match status" value="1"/>
</dbReference>
<dbReference type="Pfam" id="PF00226">
    <property type="entry name" value="DnaJ"/>
    <property type="match status" value="1"/>
</dbReference>
<dbReference type="GO" id="GO:0005829">
    <property type="term" value="C:cytosol"/>
    <property type="evidence" value="ECO:0007669"/>
    <property type="project" value="TreeGrafter"/>
</dbReference>
<feature type="domain" description="J" evidence="2">
    <location>
        <begin position="6"/>
        <end position="71"/>
    </location>
</feature>
<dbReference type="InterPro" id="IPR052814">
    <property type="entry name" value="Peroxisomal_DnaJ"/>
</dbReference>
<dbReference type="OrthoDB" id="552049at2759"/>
<dbReference type="InterPro" id="IPR026894">
    <property type="entry name" value="DnaJ_X"/>
</dbReference>
<name>A0A875S3G0_EENNA</name>
<feature type="region of interest" description="Disordered" evidence="1">
    <location>
        <begin position="389"/>
        <end position="451"/>
    </location>
</feature>
<dbReference type="PANTHER" id="PTHR45006">
    <property type="entry name" value="DNAJ-LIKE PROTEIN 1"/>
    <property type="match status" value="1"/>
</dbReference>
<evidence type="ECO:0000259" key="2">
    <source>
        <dbReference type="PROSITE" id="PS50076"/>
    </source>
</evidence>
<organism evidence="3 4">
    <name type="scientific">Eeniella nana</name>
    <name type="common">Yeast</name>
    <name type="synonym">Brettanomyces nanus</name>
    <dbReference type="NCBI Taxonomy" id="13502"/>
    <lineage>
        <taxon>Eukaryota</taxon>
        <taxon>Fungi</taxon>
        <taxon>Dikarya</taxon>
        <taxon>Ascomycota</taxon>
        <taxon>Saccharomycotina</taxon>
        <taxon>Pichiomycetes</taxon>
        <taxon>Pichiales</taxon>
        <taxon>Pichiaceae</taxon>
        <taxon>Brettanomyces</taxon>
    </lineage>
</organism>
<feature type="compositionally biased region" description="Polar residues" evidence="1">
    <location>
        <begin position="126"/>
        <end position="151"/>
    </location>
</feature>